<feature type="domain" description="Rhodanese" evidence="4">
    <location>
        <begin position="461"/>
        <end position="522"/>
    </location>
</feature>
<accession>A0ABR7EVB9</accession>
<dbReference type="Proteomes" id="UP000647235">
    <property type="component" value="Unassembled WGS sequence"/>
</dbReference>
<dbReference type="InterPro" id="IPR008964">
    <property type="entry name" value="Invasin/intimin_cell_adhesion"/>
</dbReference>
<gene>
    <name evidence="5" type="ORF">H8S07_08445</name>
</gene>
<keyword evidence="1" id="KW-0808">Transferase</keyword>
<name>A0ABR7EVB9_9FIRM</name>
<dbReference type="InterPro" id="IPR036873">
    <property type="entry name" value="Rhodanese-like_dom_sf"/>
</dbReference>
<comment type="caution">
    <text evidence="5">The sequence shown here is derived from an EMBL/GenBank/DDBJ whole genome shotgun (WGS) entry which is preliminary data.</text>
</comment>
<evidence type="ECO:0000256" key="1">
    <source>
        <dbReference type="ARBA" id="ARBA00022679"/>
    </source>
</evidence>
<dbReference type="InterPro" id="IPR001763">
    <property type="entry name" value="Rhodanese-like_dom"/>
</dbReference>
<dbReference type="RefSeq" id="WP_186855845.1">
    <property type="nucleotide sequence ID" value="NZ_JACOOY010000009.1"/>
</dbReference>
<dbReference type="PANTHER" id="PTHR11364">
    <property type="entry name" value="THIOSULFATE SULFERTANSFERASE"/>
    <property type="match status" value="1"/>
</dbReference>
<organism evidence="5 6">
    <name type="scientific">Dorea hominis</name>
    <dbReference type="NCBI Taxonomy" id="2763040"/>
    <lineage>
        <taxon>Bacteria</taxon>
        <taxon>Bacillati</taxon>
        <taxon>Bacillota</taxon>
        <taxon>Clostridia</taxon>
        <taxon>Lachnospirales</taxon>
        <taxon>Lachnospiraceae</taxon>
        <taxon>Dorea</taxon>
    </lineage>
</organism>
<feature type="domain" description="Rhodanese" evidence="4">
    <location>
        <begin position="253"/>
        <end position="369"/>
    </location>
</feature>
<dbReference type="SUPFAM" id="SSF52821">
    <property type="entry name" value="Rhodanese/Cell cycle control phosphatase"/>
    <property type="match status" value="2"/>
</dbReference>
<evidence type="ECO:0000313" key="6">
    <source>
        <dbReference type="Proteomes" id="UP000647235"/>
    </source>
</evidence>
<dbReference type="CDD" id="cd01448">
    <property type="entry name" value="TST_Repeat_1"/>
    <property type="match status" value="1"/>
</dbReference>
<sequence length="626" mass="66758">MKNFMKKAAAAMIAMLAVVAVFGTSVPAQAASKAPKSLSVKVTTKTVDIKGKSKISVKSVKPANASKAVTYKSSNKKIATVSSKGVVTGKKAGKVNITVTSKKNKKVKKVVKITVKNLKPSSVKVSASKATVAVGKINTLKAAVKPAGVYCPVKWTSSNKAVATVSSNGKVTAKKAGTATITVKATQKNSKGKYLSTTCKVTVVDKTPASVSKQQVYVSPEWLKSAMSGLQKGYENVFVSEVAWGDTAGDKNYNAGHIPGAYHINSDAVEYDDCAPWPYGDGKDDFGLYDEKDVKPEDNFNIRSGKQLSEFLKRNGITKDTKVVLYGRSASDSSVTRVAFSMLYAGVEDVKVVDGGMQAWKAAGYDVETKVNEQKAGGDNYSFGTTVPAHPEYILSAEDAKDKLQNDANFRLVSIRSTKEFEGEETGYGYIDYAGEPLGAVWGHNTDDGSYVENGKVVGIDKVKSILAESDSSLDNELSFYCGTGWRATIPFLICYQNGVKNISVYDGGWWLWQLNWQKDKAAWPIQDVSADVVKNYAQLSFAAEEVNKDASGKMLVAGASAAENKLACWPARVSSKVVYGSSDKKVATVDATGKVTAVAAGEATITARTKAGNKATYKVVVSPAQ</sequence>
<dbReference type="Pfam" id="PF00581">
    <property type="entry name" value="Rhodanese"/>
    <property type="match status" value="2"/>
</dbReference>
<dbReference type="SMART" id="SM00450">
    <property type="entry name" value="RHOD"/>
    <property type="match status" value="2"/>
</dbReference>
<dbReference type="EMBL" id="JACOOY010000009">
    <property type="protein sequence ID" value="MBC5665306.1"/>
    <property type="molecule type" value="Genomic_DNA"/>
</dbReference>
<dbReference type="SUPFAM" id="SSF49373">
    <property type="entry name" value="Invasin/intimin cell-adhesion fragments"/>
    <property type="match status" value="3"/>
</dbReference>
<dbReference type="SMART" id="SM00635">
    <property type="entry name" value="BID_2"/>
    <property type="match status" value="3"/>
</dbReference>
<proteinExistence type="predicted"/>
<evidence type="ECO:0000313" key="5">
    <source>
        <dbReference type="EMBL" id="MBC5665306.1"/>
    </source>
</evidence>
<dbReference type="PROSITE" id="PS50206">
    <property type="entry name" value="RHODANESE_3"/>
    <property type="match status" value="2"/>
</dbReference>
<dbReference type="InterPro" id="IPR003343">
    <property type="entry name" value="Big_2"/>
</dbReference>
<protein>
    <submittedName>
        <fullName evidence="5">Ig-like domain-containing protein</fullName>
    </submittedName>
</protein>
<keyword evidence="3" id="KW-0732">Signal</keyword>
<dbReference type="Pfam" id="PF02368">
    <property type="entry name" value="Big_2"/>
    <property type="match status" value="3"/>
</dbReference>
<evidence type="ECO:0000256" key="3">
    <source>
        <dbReference type="SAM" id="SignalP"/>
    </source>
</evidence>
<evidence type="ECO:0000256" key="2">
    <source>
        <dbReference type="ARBA" id="ARBA00022737"/>
    </source>
</evidence>
<dbReference type="PANTHER" id="PTHR11364:SF27">
    <property type="entry name" value="SULFURTRANSFERASE"/>
    <property type="match status" value="1"/>
</dbReference>
<keyword evidence="2" id="KW-0677">Repeat</keyword>
<keyword evidence="6" id="KW-1185">Reference proteome</keyword>
<evidence type="ECO:0000259" key="4">
    <source>
        <dbReference type="PROSITE" id="PS50206"/>
    </source>
</evidence>
<dbReference type="InterPro" id="IPR045078">
    <property type="entry name" value="TST/MPST-like"/>
</dbReference>
<feature type="signal peptide" evidence="3">
    <location>
        <begin position="1"/>
        <end position="30"/>
    </location>
</feature>
<dbReference type="InterPro" id="IPR001307">
    <property type="entry name" value="Thiosulphate_STrfase_CS"/>
</dbReference>
<dbReference type="PROSITE" id="PS00380">
    <property type="entry name" value="RHODANESE_1"/>
    <property type="match status" value="1"/>
</dbReference>
<dbReference type="Gene3D" id="2.60.40.1080">
    <property type="match status" value="3"/>
</dbReference>
<dbReference type="Gene3D" id="3.40.250.10">
    <property type="entry name" value="Rhodanese-like domain"/>
    <property type="match status" value="2"/>
</dbReference>
<reference evidence="5 6" key="1">
    <citation type="submission" date="2020-08" db="EMBL/GenBank/DDBJ databases">
        <title>Genome public.</title>
        <authorList>
            <person name="Liu C."/>
            <person name="Sun Q."/>
        </authorList>
    </citation>
    <scope>NUCLEOTIDE SEQUENCE [LARGE SCALE GENOMIC DNA]</scope>
    <source>
        <strain evidence="5 6">NSJ-36</strain>
    </source>
</reference>
<feature type="chain" id="PRO_5045795384" evidence="3">
    <location>
        <begin position="31"/>
        <end position="626"/>
    </location>
</feature>